<proteinExistence type="predicted"/>
<keyword evidence="2" id="KW-1185">Reference proteome</keyword>
<dbReference type="AlphaFoldDB" id="A0A4D6L200"/>
<name>A0A4D6L200_VIGUN</name>
<sequence length="118" mass="13325">MFTLYPEPQLKGYHTEPQLKECSSKSVFKTTHIQRIQTLCPCNIVWHYYRAAKQKPTVDPLAAPISRQSPSAKRLTTYYLCRLKSLGALSSPFMFVFGDDRVTCHTGADDIPSDVVDA</sequence>
<gene>
    <name evidence="1" type="ORF">DEO72_LG2g2862</name>
</gene>
<dbReference type="Proteomes" id="UP000501690">
    <property type="component" value="Linkage Group LG2"/>
</dbReference>
<protein>
    <submittedName>
        <fullName evidence="1">Uncharacterized protein</fullName>
    </submittedName>
</protein>
<organism evidence="1 2">
    <name type="scientific">Vigna unguiculata</name>
    <name type="common">Cowpea</name>
    <dbReference type="NCBI Taxonomy" id="3917"/>
    <lineage>
        <taxon>Eukaryota</taxon>
        <taxon>Viridiplantae</taxon>
        <taxon>Streptophyta</taxon>
        <taxon>Embryophyta</taxon>
        <taxon>Tracheophyta</taxon>
        <taxon>Spermatophyta</taxon>
        <taxon>Magnoliopsida</taxon>
        <taxon>eudicotyledons</taxon>
        <taxon>Gunneridae</taxon>
        <taxon>Pentapetalae</taxon>
        <taxon>rosids</taxon>
        <taxon>fabids</taxon>
        <taxon>Fabales</taxon>
        <taxon>Fabaceae</taxon>
        <taxon>Papilionoideae</taxon>
        <taxon>50 kb inversion clade</taxon>
        <taxon>NPAAA clade</taxon>
        <taxon>indigoferoid/millettioid clade</taxon>
        <taxon>Phaseoleae</taxon>
        <taxon>Vigna</taxon>
    </lineage>
</organism>
<reference evidence="1 2" key="1">
    <citation type="submission" date="2019-04" db="EMBL/GenBank/DDBJ databases">
        <title>An improved genome assembly and genetic linkage map for asparagus bean, Vigna unguiculata ssp. sesquipedialis.</title>
        <authorList>
            <person name="Xia Q."/>
            <person name="Zhang R."/>
            <person name="Dong Y."/>
        </authorList>
    </citation>
    <scope>NUCLEOTIDE SEQUENCE [LARGE SCALE GENOMIC DNA]</scope>
    <source>
        <tissue evidence="1">Leaf</tissue>
    </source>
</reference>
<evidence type="ECO:0000313" key="1">
    <source>
        <dbReference type="EMBL" id="QCD82522.1"/>
    </source>
</evidence>
<accession>A0A4D6L200</accession>
<dbReference type="EMBL" id="CP039346">
    <property type="protein sequence ID" value="QCD82522.1"/>
    <property type="molecule type" value="Genomic_DNA"/>
</dbReference>
<evidence type="ECO:0000313" key="2">
    <source>
        <dbReference type="Proteomes" id="UP000501690"/>
    </source>
</evidence>